<protein>
    <submittedName>
        <fullName evidence="1">Uncharacterized protein</fullName>
    </submittedName>
</protein>
<name>A0A392U3U5_9FABA</name>
<evidence type="ECO:0000313" key="2">
    <source>
        <dbReference type="Proteomes" id="UP000265520"/>
    </source>
</evidence>
<dbReference type="Proteomes" id="UP000265520">
    <property type="component" value="Unassembled WGS sequence"/>
</dbReference>
<sequence length="41" mass="4533">QDHVALREDVDTIKGKVDKLLKLMQAMANNPQPTENNGNVS</sequence>
<feature type="non-terminal residue" evidence="1">
    <location>
        <position position="1"/>
    </location>
</feature>
<accession>A0A392U3U5</accession>
<reference evidence="1 2" key="1">
    <citation type="journal article" date="2018" name="Front. Plant Sci.">
        <title>Red Clover (Trifolium pratense) and Zigzag Clover (T. medium) - A Picture of Genomic Similarities and Differences.</title>
        <authorList>
            <person name="Dluhosova J."/>
            <person name="Istvanek J."/>
            <person name="Nedelnik J."/>
            <person name="Repkova J."/>
        </authorList>
    </citation>
    <scope>NUCLEOTIDE SEQUENCE [LARGE SCALE GENOMIC DNA]</scope>
    <source>
        <strain evidence="2">cv. 10/8</strain>
        <tissue evidence="1">Leaf</tissue>
    </source>
</reference>
<comment type="caution">
    <text evidence="1">The sequence shown here is derived from an EMBL/GenBank/DDBJ whole genome shotgun (WGS) entry which is preliminary data.</text>
</comment>
<proteinExistence type="predicted"/>
<keyword evidence="2" id="KW-1185">Reference proteome</keyword>
<organism evidence="1 2">
    <name type="scientific">Trifolium medium</name>
    <dbReference type="NCBI Taxonomy" id="97028"/>
    <lineage>
        <taxon>Eukaryota</taxon>
        <taxon>Viridiplantae</taxon>
        <taxon>Streptophyta</taxon>
        <taxon>Embryophyta</taxon>
        <taxon>Tracheophyta</taxon>
        <taxon>Spermatophyta</taxon>
        <taxon>Magnoliopsida</taxon>
        <taxon>eudicotyledons</taxon>
        <taxon>Gunneridae</taxon>
        <taxon>Pentapetalae</taxon>
        <taxon>rosids</taxon>
        <taxon>fabids</taxon>
        <taxon>Fabales</taxon>
        <taxon>Fabaceae</taxon>
        <taxon>Papilionoideae</taxon>
        <taxon>50 kb inversion clade</taxon>
        <taxon>NPAAA clade</taxon>
        <taxon>Hologalegina</taxon>
        <taxon>IRL clade</taxon>
        <taxon>Trifolieae</taxon>
        <taxon>Trifolium</taxon>
    </lineage>
</organism>
<dbReference type="EMBL" id="LXQA010723528">
    <property type="protein sequence ID" value="MCI67778.1"/>
    <property type="molecule type" value="Genomic_DNA"/>
</dbReference>
<evidence type="ECO:0000313" key="1">
    <source>
        <dbReference type="EMBL" id="MCI67778.1"/>
    </source>
</evidence>
<dbReference type="AlphaFoldDB" id="A0A392U3U5"/>